<dbReference type="PANTHER" id="PTHR33086:SF51">
    <property type="entry name" value="OS06G0307900 PROTEIN"/>
    <property type="match status" value="1"/>
</dbReference>
<keyword evidence="2" id="KW-0812">Transmembrane</keyword>
<keyword evidence="2" id="KW-1133">Transmembrane helix</keyword>
<dbReference type="AlphaFoldDB" id="A0A3L6RJ44"/>
<feature type="transmembrane region" description="Helical" evidence="2">
    <location>
        <begin position="309"/>
        <end position="329"/>
    </location>
</feature>
<feature type="compositionally biased region" description="Low complexity" evidence="1">
    <location>
        <begin position="1"/>
        <end position="11"/>
    </location>
</feature>
<evidence type="ECO:0008006" key="5">
    <source>
        <dbReference type="Google" id="ProtNLM"/>
    </source>
</evidence>
<reference evidence="4" key="1">
    <citation type="journal article" date="2019" name="Nat. Commun.">
        <title>The genome of broomcorn millet.</title>
        <authorList>
            <person name="Zou C."/>
            <person name="Miki D."/>
            <person name="Li D."/>
            <person name="Tang Q."/>
            <person name="Xiao L."/>
            <person name="Rajput S."/>
            <person name="Deng P."/>
            <person name="Jia W."/>
            <person name="Huang R."/>
            <person name="Zhang M."/>
            <person name="Sun Y."/>
            <person name="Hu J."/>
            <person name="Fu X."/>
            <person name="Schnable P.S."/>
            <person name="Li F."/>
            <person name="Zhang H."/>
            <person name="Feng B."/>
            <person name="Zhu X."/>
            <person name="Liu R."/>
            <person name="Schnable J.C."/>
            <person name="Zhu J.-K."/>
            <person name="Zhang H."/>
        </authorList>
    </citation>
    <scope>NUCLEOTIDE SEQUENCE [LARGE SCALE GENOMIC DNA]</scope>
</reference>
<dbReference type="PANTHER" id="PTHR33086">
    <property type="entry name" value="OS05G0468200 PROTEIN-RELATED"/>
    <property type="match status" value="1"/>
</dbReference>
<organism evidence="3 4">
    <name type="scientific">Panicum miliaceum</name>
    <name type="common">Proso millet</name>
    <name type="synonym">Broomcorn millet</name>
    <dbReference type="NCBI Taxonomy" id="4540"/>
    <lineage>
        <taxon>Eukaryota</taxon>
        <taxon>Viridiplantae</taxon>
        <taxon>Streptophyta</taxon>
        <taxon>Embryophyta</taxon>
        <taxon>Tracheophyta</taxon>
        <taxon>Spermatophyta</taxon>
        <taxon>Magnoliopsida</taxon>
        <taxon>Liliopsida</taxon>
        <taxon>Poales</taxon>
        <taxon>Poaceae</taxon>
        <taxon>PACMAD clade</taxon>
        <taxon>Panicoideae</taxon>
        <taxon>Panicodae</taxon>
        <taxon>Paniceae</taxon>
        <taxon>Panicinae</taxon>
        <taxon>Panicum</taxon>
        <taxon>Panicum sect. Panicum</taxon>
    </lineage>
</organism>
<accession>A0A3L6RJ44</accession>
<evidence type="ECO:0000313" key="3">
    <source>
        <dbReference type="EMBL" id="RLN04406.1"/>
    </source>
</evidence>
<dbReference type="EMBL" id="PQIB02000008">
    <property type="protein sequence ID" value="RLN04406.1"/>
    <property type="molecule type" value="Genomic_DNA"/>
</dbReference>
<proteinExistence type="predicted"/>
<evidence type="ECO:0000313" key="4">
    <source>
        <dbReference type="Proteomes" id="UP000275267"/>
    </source>
</evidence>
<evidence type="ECO:0000256" key="2">
    <source>
        <dbReference type="SAM" id="Phobius"/>
    </source>
</evidence>
<keyword evidence="4" id="KW-1185">Reference proteome</keyword>
<comment type="caution">
    <text evidence="3">The sequence shown here is derived from an EMBL/GenBank/DDBJ whole genome shotgun (WGS) entry which is preliminary data.</text>
</comment>
<sequence>MPGSRLAGAASRSRDGGSGPSRGSSASVDEAPWAAMRQNVDFLDGEEFNSGEDASLVLRAPPQASFLAVRRDVLPLPGRRHAFGFVHCFEHTGFAVLCSSQENDDGDIQRHPLVFDAQDLSVVPIPGVPRSVGRRLSTQRMGIIAEPRGAGRHFVLAQFHPEELELFTYRSRTRRWSVSKVEPSPSVRDQVSALRTHVVISHSGCIVFVDLVVGGLVILDPFSESALAPRYLPLPLPDGHAGSVPNPILSAEIGRCRFVMPSCGNLLLNKAVFQKVLISLLKGLPNVQNLTLQIMSQHLEVSLLEDPCVYRLTYLAYILFLMTLCVFFLQRGLLRCTIRSYSTV</sequence>
<keyword evidence="2" id="KW-0472">Membrane</keyword>
<gene>
    <name evidence="3" type="ORF">C2845_PM13G09510</name>
</gene>
<evidence type="ECO:0000256" key="1">
    <source>
        <dbReference type="SAM" id="MobiDB-lite"/>
    </source>
</evidence>
<name>A0A3L6RJ44_PANMI</name>
<dbReference type="Proteomes" id="UP000275267">
    <property type="component" value="Unassembled WGS sequence"/>
</dbReference>
<feature type="region of interest" description="Disordered" evidence="1">
    <location>
        <begin position="1"/>
        <end position="30"/>
    </location>
</feature>
<protein>
    <recommendedName>
        <fullName evidence="5">DUF1618 domain-containing protein</fullName>
    </recommendedName>
</protein>